<organism evidence="1 2">
    <name type="scientific">Dermacentor silvarum</name>
    <name type="common">Tick</name>
    <dbReference type="NCBI Taxonomy" id="543639"/>
    <lineage>
        <taxon>Eukaryota</taxon>
        <taxon>Metazoa</taxon>
        <taxon>Ecdysozoa</taxon>
        <taxon>Arthropoda</taxon>
        <taxon>Chelicerata</taxon>
        <taxon>Arachnida</taxon>
        <taxon>Acari</taxon>
        <taxon>Parasitiformes</taxon>
        <taxon>Ixodida</taxon>
        <taxon>Ixodoidea</taxon>
        <taxon>Ixodidae</taxon>
        <taxon>Rhipicephalinae</taxon>
        <taxon>Dermacentor</taxon>
    </lineage>
</organism>
<evidence type="ECO:0000313" key="1">
    <source>
        <dbReference type="EMBL" id="KAH7949311.1"/>
    </source>
</evidence>
<sequence length="217" mass="24042">MTIIKLSALLLLLLATLWGPSRQEAAKEGSSSGVKKAEPMSGGIALPDLYLWKDSGLISDLSLTDAPHALLDVQYADVLVSELNKTYTLEQTQSAPQVRLRGYLRCGSPYSLLMVDPDAPSRKNPVKRSWLHWMVLNAPSSDKFHEGDVAMPYNGPNPPKGSGPHRYVFLVYCQDGAHLNKDEMMPKERPSYNVAKFAEKLATKMPIAGCFYYVEKV</sequence>
<proteinExistence type="predicted"/>
<accession>A0ACB8CQA8</accession>
<evidence type="ECO:0000313" key="2">
    <source>
        <dbReference type="Proteomes" id="UP000821865"/>
    </source>
</evidence>
<protein>
    <submittedName>
        <fullName evidence="1">Uncharacterized protein</fullName>
    </submittedName>
</protein>
<dbReference type="Proteomes" id="UP000821865">
    <property type="component" value="Chromosome 5"/>
</dbReference>
<name>A0ACB8CQA8_DERSI</name>
<reference evidence="1" key="1">
    <citation type="submission" date="2020-05" db="EMBL/GenBank/DDBJ databases">
        <title>Large-scale comparative analyses of tick genomes elucidate their genetic diversity and vector capacities.</title>
        <authorList>
            <person name="Jia N."/>
            <person name="Wang J."/>
            <person name="Shi W."/>
            <person name="Du L."/>
            <person name="Sun Y."/>
            <person name="Zhan W."/>
            <person name="Jiang J."/>
            <person name="Wang Q."/>
            <person name="Zhang B."/>
            <person name="Ji P."/>
            <person name="Sakyi L.B."/>
            <person name="Cui X."/>
            <person name="Yuan T."/>
            <person name="Jiang B."/>
            <person name="Yang W."/>
            <person name="Lam T.T.-Y."/>
            <person name="Chang Q."/>
            <person name="Ding S."/>
            <person name="Wang X."/>
            <person name="Zhu J."/>
            <person name="Ruan X."/>
            <person name="Zhao L."/>
            <person name="Wei J."/>
            <person name="Que T."/>
            <person name="Du C."/>
            <person name="Cheng J."/>
            <person name="Dai P."/>
            <person name="Han X."/>
            <person name="Huang E."/>
            <person name="Gao Y."/>
            <person name="Liu J."/>
            <person name="Shao H."/>
            <person name="Ye R."/>
            <person name="Li L."/>
            <person name="Wei W."/>
            <person name="Wang X."/>
            <person name="Wang C."/>
            <person name="Yang T."/>
            <person name="Huo Q."/>
            <person name="Li W."/>
            <person name="Guo W."/>
            <person name="Chen H."/>
            <person name="Zhou L."/>
            <person name="Ni X."/>
            <person name="Tian J."/>
            <person name="Zhou Y."/>
            <person name="Sheng Y."/>
            <person name="Liu T."/>
            <person name="Pan Y."/>
            <person name="Xia L."/>
            <person name="Li J."/>
            <person name="Zhao F."/>
            <person name="Cao W."/>
        </authorList>
    </citation>
    <scope>NUCLEOTIDE SEQUENCE</scope>
    <source>
        <strain evidence="1">Dsil-2018</strain>
    </source>
</reference>
<keyword evidence="2" id="KW-1185">Reference proteome</keyword>
<comment type="caution">
    <text evidence="1">The sequence shown here is derived from an EMBL/GenBank/DDBJ whole genome shotgun (WGS) entry which is preliminary data.</text>
</comment>
<gene>
    <name evidence="1" type="ORF">HPB49_007673</name>
</gene>
<dbReference type="EMBL" id="CM023474">
    <property type="protein sequence ID" value="KAH7949311.1"/>
    <property type="molecule type" value="Genomic_DNA"/>
</dbReference>